<accession>A0A3G9J3W7</accession>
<proteinExistence type="predicted"/>
<gene>
    <name evidence="1" type="ORF">SG0102_02160</name>
</gene>
<keyword evidence="2" id="KW-1185">Reference proteome</keyword>
<dbReference type="KEGG" id="ebm:SG0102_02160"/>
<name>A0A3G9J3W7_9FIRM</name>
<protein>
    <submittedName>
        <fullName evidence="1">Uncharacterized protein</fullName>
    </submittedName>
</protein>
<dbReference type="AlphaFoldDB" id="A0A3G9J3W7"/>
<sequence>MSLRDDNRKVSLSDFYCEDCGIRLTLPRPRNKQRNNGHIKTMWCPRCRRETQFIEVRECDFGLEYVKQWEDPFIG</sequence>
<dbReference type="InParanoid" id="A0A3G9J3W7"/>
<dbReference type="Proteomes" id="UP000268059">
    <property type="component" value="Chromosome"/>
</dbReference>
<evidence type="ECO:0000313" key="2">
    <source>
        <dbReference type="Proteomes" id="UP000268059"/>
    </source>
</evidence>
<reference evidence="1 2" key="1">
    <citation type="submission" date="2018-11" db="EMBL/GenBank/DDBJ databases">
        <title>Novel Erysipelotrichaceae bacterium isolated from small intestine of a swine.</title>
        <authorList>
            <person name="Kim J.S."/>
            <person name="Choe H."/>
            <person name="Lee Y.R."/>
            <person name="Kim K.M."/>
            <person name="Park D.S."/>
        </authorList>
    </citation>
    <scope>NUCLEOTIDE SEQUENCE [LARGE SCALE GENOMIC DNA]</scope>
    <source>
        <strain evidence="1 2">SG0102</strain>
    </source>
</reference>
<organism evidence="1 2">
    <name type="scientific">Intestinibaculum porci</name>
    <dbReference type="NCBI Taxonomy" id="2487118"/>
    <lineage>
        <taxon>Bacteria</taxon>
        <taxon>Bacillati</taxon>
        <taxon>Bacillota</taxon>
        <taxon>Erysipelotrichia</taxon>
        <taxon>Erysipelotrichales</taxon>
        <taxon>Erysipelotrichaceae</taxon>
        <taxon>Intestinibaculum</taxon>
    </lineage>
</organism>
<dbReference type="EMBL" id="AP019309">
    <property type="protein sequence ID" value="BBH25282.1"/>
    <property type="molecule type" value="Genomic_DNA"/>
</dbReference>
<evidence type="ECO:0000313" key="1">
    <source>
        <dbReference type="EMBL" id="BBH25282.1"/>
    </source>
</evidence>